<keyword evidence="3" id="KW-1185">Reference proteome</keyword>
<dbReference type="PANTHER" id="PTHR22946">
    <property type="entry name" value="DIENELACTONE HYDROLASE DOMAIN-CONTAINING PROTEIN-RELATED"/>
    <property type="match status" value="1"/>
</dbReference>
<evidence type="ECO:0000313" key="2">
    <source>
        <dbReference type="EMBL" id="EHL29885.1"/>
    </source>
</evidence>
<organism evidence="2 3">
    <name type="scientific">Legionella drancourtii LLAP12</name>
    <dbReference type="NCBI Taxonomy" id="658187"/>
    <lineage>
        <taxon>Bacteria</taxon>
        <taxon>Pseudomonadati</taxon>
        <taxon>Pseudomonadota</taxon>
        <taxon>Gammaproteobacteria</taxon>
        <taxon>Legionellales</taxon>
        <taxon>Legionellaceae</taxon>
        <taxon>Legionella</taxon>
    </lineage>
</organism>
<name>G9ESA4_9GAMM</name>
<dbReference type="PANTHER" id="PTHR22946:SF0">
    <property type="entry name" value="DIENELACTONE HYDROLASE DOMAIN-CONTAINING PROTEIN"/>
    <property type="match status" value="1"/>
</dbReference>
<sequence length="244" mass="26690">MHTSNYIYHQGEQELHGFLAYDETHKKARPAVIVAHDWSGRGEFACQKATQLATMGYVGFALDMFGQARLGATTEEKSALIEPIMANQALLRARVTAALHAVCSMPEVDKQRIAIIGFCFGGLCALELARSGADIKGAVSFHGLLHKPGIMESGIIRAKILALHGYDDPMAKPEVVHAFCQEMTAAKVDWQMHMYGLVQHAFTNPQAHDTQLGLVYNAGAAKRSWLAMTNFLQEIFEATDSSLG</sequence>
<dbReference type="InterPro" id="IPR029058">
    <property type="entry name" value="AB_hydrolase_fold"/>
</dbReference>
<dbReference type="InterPro" id="IPR002925">
    <property type="entry name" value="Dienelactn_hydro"/>
</dbReference>
<feature type="domain" description="Dienelactone hydrolase" evidence="1">
    <location>
        <begin position="21"/>
        <end position="235"/>
    </location>
</feature>
<dbReference type="AlphaFoldDB" id="G9ESA4"/>
<dbReference type="OrthoDB" id="9787933at2"/>
<dbReference type="HOGENOM" id="CLU_054590_3_1_6"/>
<dbReference type="InterPro" id="IPR050261">
    <property type="entry name" value="FrsA_esterase"/>
</dbReference>
<gene>
    <name evidence="2" type="ORF">LDG_8177</name>
</gene>
<accession>G9ESA4</accession>
<protein>
    <submittedName>
        <fullName evidence="2">Dienelactone hydrolase family protein</fullName>
    </submittedName>
</protein>
<dbReference type="Gene3D" id="3.40.50.1820">
    <property type="entry name" value="alpha/beta hydrolase"/>
    <property type="match status" value="1"/>
</dbReference>
<keyword evidence="2" id="KW-0378">Hydrolase</keyword>
<dbReference type="STRING" id="658187.LDG_8177"/>
<reference evidence="2 3" key="1">
    <citation type="journal article" date="2011" name="BMC Genomics">
        <title>Insight into cross-talk between intra-amoebal pathogens.</title>
        <authorList>
            <person name="Gimenez G."/>
            <person name="Bertelli C."/>
            <person name="Moliner C."/>
            <person name="Robert C."/>
            <person name="Raoult D."/>
            <person name="Fournier P.E."/>
            <person name="Greub G."/>
        </authorList>
    </citation>
    <scope>NUCLEOTIDE SEQUENCE [LARGE SCALE GENOMIC DNA]</scope>
    <source>
        <strain evidence="2 3">LLAP12</strain>
    </source>
</reference>
<dbReference type="FunCoup" id="G9ESA4">
    <property type="interactions" value="311"/>
</dbReference>
<dbReference type="RefSeq" id="WP_006872060.1">
    <property type="nucleotide sequence ID" value="NZ_JH413843.1"/>
</dbReference>
<evidence type="ECO:0000313" key="3">
    <source>
        <dbReference type="Proteomes" id="UP000002770"/>
    </source>
</evidence>
<dbReference type="SUPFAM" id="SSF53474">
    <property type="entry name" value="alpha/beta-Hydrolases"/>
    <property type="match status" value="1"/>
</dbReference>
<evidence type="ECO:0000259" key="1">
    <source>
        <dbReference type="Pfam" id="PF01738"/>
    </source>
</evidence>
<dbReference type="InParanoid" id="G9ESA4"/>
<dbReference type="Pfam" id="PF01738">
    <property type="entry name" value="DLH"/>
    <property type="match status" value="1"/>
</dbReference>
<dbReference type="eggNOG" id="COG0412">
    <property type="taxonomic scope" value="Bacteria"/>
</dbReference>
<dbReference type="EMBL" id="JH413843">
    <property type="protein sequence ID" value="EHL29885.1"/>
    <property type="molecule type" value="Genomic_DNA"/>
</dbReference>
<dbReference type="GO" id="GO:0016787">
    <property type="term" value="F:hydrolase activity"/>
    <property type="evidence" value="ECO:0007669"/>
    <property type="project" value="UniProtKB-KW"/>
</dbReference>
<proteinExistence type="predicted"/>
<dbReference type="Proteomes" id="UP000002770">
    <property type="component" value="Unassembled WGS sequence"/>
</dbReference>